<evidence type="ECO:0000256" key="9">
    <source>
        <dbReference type="ARBA" id="ARBA00022505"/>
    </source>
</evidence>
<dbReference type="Pfam" id="PF00173">
    <property type="entry name" value="Cyt-b5"/>
    <property type="match status" value="1"/>
</dbReference>
<dbReference type="GO" id="GO:0008482">
    <property type="term" value="F:sulfite oxidase activity"/>
    <property type="evidence" value="ECO:0007669"/>
    <property type="project" value="TreeGrafter"/>
</dbReference>
<comment type="cofactor">
    <cofactor evidence="2">
        <name>heme</name>
        <dbReference type="ChEBI" id="CHEBI:30413"/>
    </cofactor>
</comment>
<name>A0A9P6DS82_9AGAM</name>
<dbReference type="PRINTS" id="PR00371">
    <property type="entry name" value="FPNCR"/>
</dbReference>
<evidence type="ECO:0000256" key="10">
    <source>
        <dbReference type="ARBA" id="ARBA00022617"/>
    </source>
</evidence>
<evidence type="ECO:0000256" key="15">
    <source>
        <dbReference type="ARBA" id="ARBA00023002"/>
    </source>
</evidence>
<dbReference type="Pfam" id="PF00175">
    <property type="entry name" value="NAD_binding_1"/>
    <property type="match status" value="1"/>
</dbReference>
<dbReference type="InterPro" id="IPR036374">
    <property type="entry name" value="OxRdtase_Mopterin-bd_sf"/>
</dbReference>
<dbReference type="GO" id="GO:0050464">
    <property type="term" value="F:nitrate reductase (NADPH) activity"/>
    <property type="evidence" value="ECO:0007669"/>
    <property type="project" value="UniProtKB-EC"/>
</dbReference>
<dbReference type="GO" id="GO:0020037">
    <property type="term" value="F:heme binding"/>
    <property type="evidence" value="ECO:0007669"/>
    <property type="project" value="InterPro"/>
</dbReference>
<dbReference type="InterPro" id="IPR000572">
    <property type="entry name" value="OxRdtase_Mopterin-bd_dom"/>
</dbReference>
<dbReference type="Gene3D" id="3.90.420.10">
    <property type="entry name" value="Oxidoreductase, molybdopterin-binding domain"/>
    <property type="match status" value="1"/>
</dbReference>
<evidence type="ECO:0000256" key="4">
    <source>
        <dbReference type="ARBA" id="ARBA00003838"/>
    </source>
</evidence>
<dbReference type="InterPro" id="IPR008333">
    <property type="entry name" value="Cbr1-like_FAD-bd_dom"/>
</dbReference>
<feature type="domain" description="Cytochrome b5 heme-binding" evidence="20">
    <location>
        <begin position="537"/>
        <end position="620"/>
    </location>
</feature>
<dbReference type="InterPro" id="IPR036400">
    <property type="entry name" value="Cyt_B5-like_heme/steroid_sf"/>
</dbReference>
<evidence type="ECO:0000256" key="7">
    <source>
        <dbReference type="ARBA" id="ARBA00012673"/>
    </source>
</evidence>
<dbReference type="PANTHER" id="PTHR19372:SF7">
    <property type="entry name" value="SULFITE OXIDASE, MITOCHONDRIAL"/>
    <property type="match status" value="1"/>
</dbReference>
<dbReference type="CDD" id="cd06183">
    <property type="entry name" value="cyt_b5_reduct_like"/>
    <property type="match status" value="1"/>
</dbReference>
<comment type="similarity">
    <text evidence="5">Belongs to the nitrate reductase family.</text>
</comment>
<dbReference type="InterPro" id="IPR014756">
    <property type="entry name" value="Ig_E-set"/>
</dbReference>
<evidence type="ECO:0000256" key="19">
    <source>
        <dbReference type="SAM" id="MobiDB-lite"/>
    </source>
</evidence>
<dbReference type="InterPro" id="IPR008335">
    <property type="entry name" value="Mopterin_OxRdtase_euk"/>
</dbReference>
<evidence type="ECO:0000256" key="6">
    <source>
        <dbReference type="ARBA" id="ARBA00011738"/>
    </source>
</evidence>
<dbReference type="PROSITE" id="PS00559">
    <property type="entry name" value="MOLYBDOPTERIN_EUK"/>
    <property type="match status" value="1"/>
</dbReference>
<dbReference type="Pfam" id="PF00970">
    <property type="entry name" value="FAD_binding_6"/>
    <property type="match status" value="1"/>
</dbReference>
<evidence type="ECO:0000259" key="20">
    <source>
        <dbReference type="PROSITE" id="PS50255"/>
    </source>
</evidence>
<dbReference type="Gene3D" id="3.40.50.80">
    <property type="entry name" value="Nucleotide-binding domain of ferredoxin-NADP reductase (FNR) module"/>
    <property type="match status" value="1"/>
</dbReference>
<dbReference type="InterPro" id="IPR001709">
    <property type="entry name" value="Flavoprot_Pyr_Nucl_cyt_Rdtase"/>
</dbReference>
<dbReference type="InterPro" id="IPR005066">
    <property type="entry name" value="MoCF_OxRdtse_dimer"/>
</dbReference>
<comment type="cofactor">
    <cofactor evidence="3">
        <name>FAD</name>
        <dbReference type="ChEBI" id="CHEBI:57692"/>
    </cofactor>
</comment>
<keyword evidence="13" id="KW-0274">FAD</keyword>
<evidence type="ECO:0000256" key="12">
    <source>
        <dbReference type="ARBA" id="ARBA00022723"/>
    </source>
</evidence>
<dbReference type="SUPFAM" id="SSF56524">
    <property type="entry name" value="Oxidoreductase molybdopterin-binding domain"/>
    <property type="match status" value="1"/>
</dbReference>
<sequence>MSSPAPSLSDRGSIESESITGTCSSPATSLDELVDDVTVKSEFKSDGDFAEPAPGLPPVPDADTPLVVDETDINTPDKWVKRDPRLVRLTGKHPFNSEARLDTLFAAGFLTPTSLFYVRNHGAVPKVNADRARNWKLRVHGLVQREATFSIADLKRMFPVVTLPITLVCAGNRRKEQNMVQKSLGFNWGAAGLSTALFTGVYLADVLEYVKPQRPSSKHVVFEGADADLPNGPYGTSQKLPVAANREKGMLIAWKMNGLDLEPDHGFPLRMVIPGQIGGRSVKWLTRIEISEVESQHYLHFNDNKMLPTQLGAQQARGEPHWWHDPKYIINDLNVNSAIAEPNHGEVLPVHPEDLVESQYQIKGYAYAGGGRRVTRTEISLDEGNSWALADIVYPEDLYRSVVVEDPVYGSLDLTERDTSFCWCFWSFNVSVEELTKCNAIMVRATDESQALQQRDMYWNATGMMNNWWFRVAIHHERNVDGIDVLRFEHPTLAGVASGGWMERMKNSGLDVLKPEFGGRQAPLSATVNKMINPDITRMISLSEYLSATSGHGPNPREKKPWFVVNGEVYDGAGYLDEHPGGADSIWLAAGERDSSGDFLAIHSDDAKVKLAKFHIGKLTTESDSEVALPEDTTESSTFLQRSRWNSASLSSVVQVNHDSAIYRFSLSSPNLSLGLPVGQHVFVRLRQKQGESGQIEILIKQVISCLEHPIGGKMSVCFHGLVVGDFVEFKGPLGSFVWEGRGNIRWKDVPRTGVRNIGLICGGSGITPILQVLRSVLRDETDEETRLWMLDANKTEADILCREELDSMVQIHGSTSKPRLSVHHTLGTPPAGWSFSTGRINDDMLRRYLPPPSEDAMILVCGPDGMVQKTVRPGLERIGWDIHRSLWYSSAQLGRLASPLD</sequence>
<dbReference type="SUPFAM" id="SSF81296">
    <property type="entry name" value="E set domains"/>
    <property type="match status" value="1"/>
</dbReference>
<keyword evidence="11" id="KW-0285">Flavoprotein</keyword>
<reference evidence="21" key="1">
    <citation type="journal article" date="2020" name="Nat. Commun.">
        <title>Large-scale genome sequencing of mycorrhizal fungi provides insights into the early evolution of symbiotic traits.</title>
        <authorList>
            <person name="Miyauchi S."/>
            <person name="Kiss E."/>
            <person name="Kuo A."/>
            <person name="Drula E."/>
            <person name="Kohler A."/>
            <person name="Sanchez-Garcia M."/>
            <person name="Morin E."/>
            <person name="Andreopoulos B."/>
            <person name="Barry K.W."/>
            <person name="Bonito G."/>
            <person name="Buee M."/>
            <person name="Carver A."/>
            <person name="Chen C."/>
            <person name="Cichocki N."/>
            <person name="Clum A."/>
            <person name="Culley D."/>
            <person name="Crous P.W."/>
            <person name="Fauchery L."/>
            <person name="Girlanda M."/>
            <person name="Hayes R.D."/>
            <person name="Keri Z."/>
            <person name="LaButti K."/>
            <person name="Lipzen A."/>
            <person name="Lombard V."/>
            <person name="Magnuson J."/>
            <person name="Maillard F."/>
            <person name="Murat C."/>
            <person name="Nolan M."/>
            <person name="Ohm R.A."/>
            <person name="Pangilinan J."/>
            <person name="Pereira M.F."/>
            <person name="Perotto S."/>
            <person name="Peter M."/>
            <person name="Pfister S."/>
            <person name="Riley R."/>
            <person name="Sitrit Y."/>
            <person name="Stielow J.B."/>
            <person name="Szollosi G."/>
            <person name="Zifcakova L."/>
            <person name="Stursova M."/>
            <person name="Spatafora J.W."/>
            <person name="Tedersoo L."/>
            <person name="Vaario L.M."/>
            <person name="Yamada A."/>
            <person name="Yan M."/>
            <person name="Wang P."/>
            <person name="Xu J."/>
            <person name="Bruns T."/>
            <person name="Baldrian P."/>
            <person name="Vilgalys R."/>
            <person name="Dunand C."/>
            <person name="Henrissat B."/>
            <person name="Grigoriev I.V."/>
            <person name="Hibbett D."/>
            <person name="Nagy L.G."/>
            <person name="Martin F.M."/>
        </authorList>
    </citation>
    <scope>NUCLEOTIDE SEQUENCE</scope>
    <source>
        <strain evidence="21">UP504</strain>
    </source>
</reference>
<dbReference type="OrthoDB" id="432685at2759"/>
<evidence type="ECO:0000256" key="5">
    <source>
        <dbReference type="ARBA" id="ARBA00006253"/>
    </source>
</evidence>
<dbReference type="GO" id="GO:0043546">
    <property type="term" value="F:molybdopterin cofactor binding"/>
    <property type="evidence" value="ECO:0007669"/>
    <property type="project" value="InterPro"/>
</dbReference>
<dbReference type="PROSITE" id="PS00191">
    <property type="entry name" value="CYTOCHROME_B5_1"/>
    <property type="match status" value="1"/>
</dbReference>
<dbReference type="Proteomes" id="UP000886523">
    <property type="component" value="Unassembled WGS sequence"/>
</dbReference>
<dbReference type="InterPro" id="IPR001199">
    <property type="entry name" value="Cyt_B5-like_heme/steroid-bd"/>
</dbReference>
<keyword evidence="12" id="KW-0479">Metal-binding</keyword>
<dbReference type="SMART" id="SM01117">
    <property type="entry name" value="Cyt-b5"/>
    <property type="match status" value="1"/>
</dbReference>
<dbReference type="SUPFAM" id="SSF55856">
    <property type="entry name" value="Cytochrome b5-like heme/steroid binding domain"/>
    <property type="match status" value="1"/>
</dbReference>
<gene>
    <name evidence="21" type="ORF">BS47DRAFT_1377628</name>
</gene>
<evidence type="ECO:0000256" key="16">
    <source>
        <dbReference type="ARBA" id="ARBA00023004"/>
    </source>
</evidence>
<dbReference type="GO" id="GO:0006790">
    <property type="term" value="P:sulfur compound metabolic process"/>
    <property type="evidence" value="ECO:0007669"/>
    <property type="project" value="TreeGrafter"/>
</dbReference>
<dbReference type="EMBL" id="MU129040">
    <property type="protein sequence ID" value="KAF9509213.1"/>
    <property type="molecule type" value="Genomic_DNA"/>
</dbReference>
<proteinExistence type="inferred from homology"/>
<dbReference type="PROSITE" id="PS50255">
    <property type="entry name" value="CYTOCHROME_B5_2"/>
    <property type="match status" value="1"/>
</dbReference>
<organism evidence="21 22">
    <name type="scientific">Hydnum rufescens UP504</name>
    <dbReference type="NCBI Taxonomy" id="1448309"/>
    <lineage>
        <taxon>Eukaryota</taxon>
        <taxon>Fungi</taxon>
        <taxon>Dikarya</taxon>
        <taxon>Basidiomycota</taxon>
        <taxon>Agaricomycotina</taxon>
        <taxon>Agaricomycetes</taxon>
        <taxon>Cantharellales</taxon>
        <taxon>Hydnaceae</taxon>
        <taxon>Hydnum</taxon>
    </lineage>
</organism>
<keyword evidence="14" id="KW-0521">NADP</keyword>
<dbReference type="PRINTS" id="PR00363">
    <property type="entry name" value="CYTOCHROMEB5"/>
</dbReference>
<dbReference type="InterPro" id="IPR022407">
    <property type="entry name" value="OxRdtase_Mopterin_BS"/>
</dbReference>
<dbReference type="InterPro" id="IPR001433">
    <property type="entry name" value="OxRdtase_FAD/NAD-bd"/>
</dbReference>
<dbReference type="Gene3D" id="3.10.120.10">
    <property type="entry name" value="Cytochrome b5-like heme/steroid binding domain"/>
    <property type="match status" value="1"/>
</dbReference>
<dbReference type="GO" id="GO:0042128">
    <property type="term" value="P:nitrate assimilation"/>
    <property type="evidence" value="ECO:0007669"/>
    <property type="project" value="UniProtKB-KW"/>
</dbReference>
<dbReference type="AlphaFoldDB" id="A0A9P6DS82"/>
<evidence type="ECO:0000256" key="17">
    <source>
        <dbReference type="ARBA" id="ARBA00023063"/>
    </source>
</evidence>
<evidence type="ECO:0000256" key="18">
    <source>
        <dbReference type="ARBA" id="ARBA00049155"/>
    </source>
</evidence>
<feature type="region of interest" description="Disordered" evidence="19">
    <location>
        <begin position="44"/>
        <end position="64"/>
    </location>
</feature>
<keyword evidence="9" id="KW-0500">Molybdenum</keyword>
<evidence type="ECO:0000256" key="2">
    <source>
        <dbReference type="ARBA" id="ARBA00001971"/>
    </source>
</evidence>
<dbReference type="PRINTS" id="PR00406">
    <property type="entry name" value="CYTB5RDTASE"/>
</dbReference>
<evidence type="ECO:0000256" key="8">
    <source>
        <dbReference type="ARBA" id="ARBA00015499"/>
    </source>
</evidence>
<evidence type="ECO:0000256" key="13">
    <source>
        <dbReference type="ARBA" id="ARBA00022827"/>
    </source>
</evidence>
<evidence type="ECO:0000256" key="3">
    <source>
        <dbReference type="ARBA" id="ARBA00001974"/>
    </source>
</evidence>
<comment type="catalytic activity">
    <reaction evidence="18">
        <text>nitrite + NADP(+) + H2O = nitrate + NADPH + H(+)</text>
        <dbReference type="Rhea" id="RHEA:19061"/>
        <dbReference type="ChEBI" id="CHEBI:15377"/>
        <dbReference type="ChEBI" id="CHEBI:15378"/>
        <dbReference type="ChEBI" id="CHEBI:16301"/>
        <dbReference type="ChEBI" id="CHEBI:17632"/>
        <dbReference type="ChEBI" id="CHEBI:57783"/>
        <dbReference type="ChEBI" id="CHEBI:58349"/>
        <dbReference type="EC" id="1.7.1.3"/>
    </reaction>
</comment>
<keyword evidence="10" id="KW-0349">Heme</keyword>
<dbReference type="Pfam" id="PF03404">
    <property type="entry name" value="Mo-co_dimer"/>
    <property type="match status" value="1"/>
</dbReference>
<comment type="subunit">
    <text evidence="6">Homodimer.</text>
</comment>
<evidence type="ECO:0000313" key="21">
    <source>
        <dbReference type="EMBL" id="KAF9509213.1"/>
    </source>
</evidence>
<comment type="function">
    <text evidence="4">Nitrate reductase is a key enzyme involved in the first step of nitrate assimilation in plants, fungi and bacteria.</text>
</comment>
<protein>
    <recommendedName>
        <fullName evidence="8">Nitrate reductase [NADPH]</fullName>
        <ecNumber evidence="7">1.7.1.3</ecNumber>
    </recommendedName>
</protein>
<keyword evidence="15" id="KW-0560">Oxidoreductase</keyword>
<feature type="region of interest" description="Disordered" evidence="19">
    <location>
        <begin position="1"/>
        <end position="30"/>
    </location>
</feature>
<dbReference type="Gene3D" id="2.40.30.10">
    <property type="entry name" value="Translation factors"/>
    <property type="match status" value="1"/>
</dbReference>
<accession>A0A9P6DS82</accession>
<keyword evidence="17" id="KW-0534">Nitrate assimilation</keyword>
<evidence type="ECO:0000313" key="22">
    <source>
        <dbReference type="Proteomes" id="UP000886523"/>
    </source>
</evidence>
<dbReference type="SUPFAM" id="SSF63380">
    <property type="entry name" value="Riboflavin synthase domain-like"/>
    <property type="match status" value="1"/>
</dbReference>
<dbReference type="GO" id="GO:0030151">
    <property type="term" value="F:molybdenum ion binding"/>
    <property type="evidence" value="ECO:0007669"/>
    <property type="project" value="InterPro"/>
</dbReference>
<dbReference type="Pfam" id="PF00174">
    <property type="entry name" value="Oxidored_molyb"/>
    <property type="match status" value="1"/>
</dbReference>
<dbReference type="Gene3D" id="2.60.40.650">
    <property type="match status" value="1"/>
</dbReference>
<dbReference type="PANTHER" id="PTHR19372">
    <property type="entry name" value="SULFITE REDUCTASE"/>
    <property type="match status" value="1"/>
</dbReference>
<dbReference type="InterPro" id="IPR039261">
    <property type="entry name" value="FNR_nucleotide-bd"/>
</dbReference>
<keyword evidence="16" id="KW-0408">Iron</keyword>
<evidence type="ECO:0000256" key="14">
    <source>
        <dbReference type="ARBA" id="ARBA00022857"/>
    </source>
</evidence>
<dbReference type="FunFam" id="3.90.420.10:FF:000005">
    <property type="entry name" value="Nitrate reductase"/>
    <property type="match status" value="1"/>
</dbReference>
<evidence type="ECO:0000256" key="1">
    <source>
        <dbReference type="ARBA" id="ARBA00001924"/>
    </source>
</evidence>
<dbReference type="SUPFAM" id="SSF52343">
    <property type="entry name" value="Ferredoxin reductase-like, C-terminal NADP-linked domain"/>
    <property type="match status" value="1"/>
</dbReference>
<comment type="cofactor">
    <cofactor evidence="1">
        <name>Mo-molybdopterin</name>
        <dbReference type="ChEBI" id="CHEBI:71302"/>
    </cofactor>
</comment>
<dbReference type="PRINTS" id="PR00407">
    <property type="entry name" value="EUMOPTERIN"/>
</dbReference>
<dbReference type="InterPro" id="IPR017938">
    <property type="entry name" value="Riboflavin_synthase-like_b-brl"/>
</dbReference>
<dbReference type="EC" id="1.7.1.3" evidence="7"/>
<evidence type="ECO:0000256" key="11">
    <source>
        <dbReference type="ARBA" id="ARBA00022630"/>
    </source>
</evidence>
<keyword evidence="22" id="KW-1185">Reference proteome</keyword>
<feature type="compositionally biased region" description="Polar residues" evidence="19">
    <location>
        <begin position="15"/>
        <end position="28"/>
    </location>
</feature>
<comment type="caution">
    <text evidence="21">The sequence shown here is derived from an EMBL/GenBank/DDBJ whole genome shotgun (WGS) entry which is preliminary data.</text>
</comment>
<dbReference type="InterPro" id="IPR018506">
    <property type="entry name" value="Cyt_B5_heme-BS"/>
</dbReference>